<dbReference type="InterPro" id="IPR044946">
    <property type="entry name" value="Restrct_endonuc_typeI_TRD_sf"/>
</dbReference>
<dbReference type="Proteomes" id="UP000017831">
    <property type="component" value="Unassembled WGS sequence"/>
</dbReference>
<protein>
    <submittedName>
        <fullName evidence="3">Uncharacterized protein</fullName>
    </submittedName>
</protein>
<dbReference type="GO" id="GO:0009307">
    <property type="term" value="P:DNA restriction-modification system"/>
    <property type="evidence" value="ECO:0007669"/>
    <property type="project" value="UniProtKB-KW"/>
</dbReference>
<dbReference type="PATRIC" id="fig|1121098.3.peg.1636"/>
<dbReference type="GO" id="GO:0003677">
    <property type="term" value="F:DNA binding"/>
    <property type="evidence" value="ECO:0007669"/>
    <property type="project" value="UniProtKB-KW"/>
</dbReference>
<proteinExistence type="predicted"/>
<name>U6RFS0_9BACT</name>
<organism evidence="3 4">
    <name type="scientific">Phocaeicola massiliensis B84634 = Timone 84634 = DSM 17679 = JCM 13223</name>
    <dbReference type="NCBI Taxonomy" id="1121098"/>
    <lineage>
        <taxon>Bacteria</taxon>
        <taxon>Pseudomonadati</taxon>
        <taxon>Bacteroidota</taxon>
        <taxon>Bacteroidia</taxon>
        <taxon>Bacteroidales</taxon>
        <taxon>Bacteroidaceae</taxon>
        <taxon>Phocaeicola</taxon>
    </lineage>
</organism>
<dbReference type="RefSeq" id="WP_005939401.1">
    <property type="nucleotide sequence ID" value="NZ_KB890375.1"/>
</dbReference>
<dbReference type="SUPFAM" id="SSF116734">
    <property type="entry name" value="DNA methylase specificity domain"/>
    <property type="match status" value="1"/>
</dbReference>
<gene>
    <name evidence="3" type="ORF">HMPREF1534_01607</name>
</gene>
<dbReference type="STRING" id="1121098.HMPREF1534_01607"/>
<dbReference type="OrthoDB" id="667970at2"/>
<dbReference type="AlphaFoldDB" id="U6RFS0"/>
<dbReference type="GeneID" id="60062410"/>
<accession>U6RFS0</accession>
<dbReference type="EMBL" id="AQHY01000020">
    <property type="protein sequence ID" value="EOA55434.1"/>
    <property type="molecule type" value="Genomic_DNA"/>
</dbReference>
<evidence type="ECO:0000313" key="4">
    <source>
        <dbReference type="Proteomes" id="UP000017831"/>
    </source>
</evidence>
<keyword evidence="4" id="KW-1185">Reference proteome</keyword>
<dbReference type="PANTHER" id="PTHR43140:SF1">
    <property type="entry name" value="TYPE I RESTRICTION ENZYME ECOKI SPECIFICITY SUBUNIT"/>
    <property type="match status" value="1"/>
</dbReference>
<keyword evidence="1" id="KW-0680">Restriction system</keyword>
<reference evidence="3 4" key="1">
    <citation type="submission" date="2013-04" db="EMBL/GenBank/DDBJ databases">
        <title>The Genome Sequence of Bacteroides massiliensis DSM 17679.</title>
        <authorList>
            <consortium name="The Broad Institute Genomics Platform"/>
            <person name="Earl A."/>
            <person name="Ward D."/>
            <person name="Feldgarden M."/>
            <person name="Gevers D."/>
            <person name="Martens E."/>
            <person name="Fenner L."/>
            <person name="Roux V."/>
            <person name="Mallet M.N."/>
            <person name="Raoult D."/>
            <person name="Walker B."/>
            <person name="Young S."/>
            <person name="Zeng Q."/>
            <person name="Gargeya S."/>
            <person name="Fitzgerald M."/>
            <person name="Haas B."/>
            <person name="Abouelleil A."/>
            <person name="Allen A.W."/>
            <person name="Alvarado L."/>
            <person name="Arachchi H.M."/>
            <person name="Berlin A.M."/>
            <person name="Chapman S.B."/>
            <person name="Gainer-Dewar J."/>
            <person name="Goldberg J."/>
            <person name="Griggs A."/>
            <person name="Gujja S."/>
            <person name="Hansen M."/>
            <person name="Howarth C."/>
            <person name="Imamovic A."/>
            <person name="Ireland A."/>
            <person name="Larimer J."/>
            <person name="McCowan C."/>
            <person name="Murphy C."/>
            <person name="Pearson M."/>
            <person name="Poon T.W."/>
            <person name="Priest M."/>
            <person name="Roberts A."/>
            <person name="Saif S."/>
            <person name="Shea T."/>
            <person name="Sisk P."/>
            <person name="Sykes S."/>
            <person name="Wortman J."/>
            <person name="Nusbaum C."/>
            <person name="Birren B."/>
        </authorList>
    </citation>
    <scope>NUCLEOTIDE SEQUENCE [LARGE SCALE GENOMIC DNA]</scope>
    <source>
        <strain evidence="4">B84634 / Timone 84634 / DSM 17679 / JCM 13223</strain>
    </source>
</reference>
<dbReference type="eggNOG" id="COG0732">
    <property type="taxonomic scope" value="Bacteria"/>
</dbReference>
<evidence type="ECO:0000256" key="1">
    <source>
        <dbReference type="ARBA" id="ARBA00022747"/>
    </source>
</evidence>
<dbReference type="PANTHER" id="PTHR43140">
    <property type="entry name" value="TYPE-1 RESTRICTION ENZYME ECOKI SPECIFICITY PROTEIN"/>
    <property type="match status" value="1"/>
</dbReference>
<dbReference type="Gene3D" id="3.90.220.20">
    <property type="entry name" value="DNA methylase specificity domains"/>
    <property type="match status" value="1"/>
</dbReference>
<evidence type="ECO:0000256" key="2">
    <source>
        <dbReference type="ARBA" id="ARBA00023125"/>
    </source>
</evidence>
<dbReference type="InterPro" id="IPR051212">
    <property type="entry name" value="Type-I_RE_S_subunit"/>
</dbReference>
<keyword evidence="2" id="KW-0238">DNA-binding</keyword>
<evidence type="ECO:0000313" key="3">
    <source>
        <dbReference type="EMBL" id="EOA55434.1"/>
    </source>
</evidence>
<sequence length="192" mass="21893">MKKYESYKDSGVGWIGEIPSHWSCVKVKHLLRERVDKSEDGIGEPLSMSQKYGLIPTSQMDVVTNLATSYVGAKRTRQGDMVLNKLKAHLGVFALSAYDGLVSPDYAVYYGTGRADLEYLEYLFKTPLYVSEFIKKTTGVAIGFNRLYTDDLFSIPAHYPPMQEQKRIVDYLKDKTLKIEQYVSARERERAV</sequence>
<comment type="caution">
    <text evidence="3">The sequence shown here is derived from an EMBL/GenBank/DDBJ whole genome shotgun (WGS) entry which is preliminary data.</text>
</comment>
<dbReference type="HOGENOM" id="CLU_1281300_0_0_10"/>